<proteinExistence type="predicted"/>
<evidence type="ECO:0000313" key="2">
    <source>
        <dbReference type="EMBL" id="KIO07429.1"/>
    </source>
</evidence>
<feature type="region of interest" description="Disordered" evidence="1">
    <location>
        <begin position="17"/>
        <end position="38"/>
    </location>
</feature>
<dbReference type="Proteomes" id="UP000054217">
    <property type="component" value="Unassembled WGS sequence"/>
</dbReference>
<name>A0A0C3PHE8_PISTI</name>
<dbReference type="AlphaFoldDB" id="A0A0C3PHE8"/>
<gene>
    <name evidence="2" type="ORF">M404DRAFT_998143</name>
</gene>
<reference evidence="2 3" key="1">
    <citation type="submission" date="2014-04" db="EMBL/GenBank/DDBJ databases">
        <authorList>
            <consortium name="DOE Joint Genome Institute"/>
            <person name="Kuo A."/>
            <person name="Kohler A."/>
            <person name="Costa M.D."/>
            <person name="Nagy L.G."/>
            <person name="Floudas D."/>
            <person name="Copeland A."/>
            <person name="Barry K.W."/>
            <person name="Cichocki N."/>
            <person name="Veneault-Fourrey C."/>
            <person name="LaButti K."/>
            <person name="Lindquist E.A."/>
            <person name="Lipzen A."/>
            <person name="Lundell T."/>
            <person name="Morin E."/>
            <person name="Murat C."/>
            <person name="Sun H."/>
            <person name="Tunlid A."/>
            <person name="Henrissat B."/>
            <person name="Grigoriev I.V."/>
            <person name="Hibbett D.S."/>
            <person name="Martin F."/>
            <person name="Nordberg H.P."/>
            <person name="Cantor M.N."/>
            <person name="Hua S.X."/>
        </authorList>
    </citation>
    <scope>NUCLEOTIDE SEQUENCE [LARGE SCALE GENOMIC DNA]</scope>
    <source>
        <strain evidence="2 3">Marx 270</strain>
    </source>
</reference>
<protein>
    <submittedName>
        <fullName evidence="2">Uncharacterized protein</fullName>
    </submittedName>
</protein>
<sequence length="81" mass="8948">MEFTVCIPNCRQHAVDEGDSPTKTVLNSRTGGPPAGRITVTPKWKITAVESECGCPYLGAVDEPLDRGFRDLRRSSHYIRS</sequence>
<organism evidence="2 3">
    <name type="scientific">Pisolithus tinctorius Marx 270</name>
    <dbReference type="NCBI Taxonomy" id="870435"/>
    <lineage>
        <taxon>Eukaryota</taxon>
        <taxon>Fungi</taxon>
        <taxon>Dikarya</taxon>
        <taxon>Basidiomycota</taxon>
        <taxon>Agaricomycotina</taxon>
        <taxon>Agaricomycetes</taxon>
        <taxon>Agaricomycetidae</taxon>
        <taxon>Boletales</taxon>
        <taxon>Sclerodermatineae</taxon>
        <taxon>Pisolithaceae</taxon>
        <taxon>Pisolithus</taxon>
    </lineage>
</organism>
<dbReference type="HOGENOM" id="CLU_2574818_0_0_1"/>
<keyword evidence="3" id="KW-1185">Reference proteome</keyword>
<evidence type="ECO:0000256" key="1">
    <source>
        <dbReference type="SAM" id="MobiDB-lite"/>
    </source>
</evidence>
<feature type="compositionally biased region" description="Polar residues" evidence="1">
    <location>
        <begin position="21"/>
        <end position="30"/>
    </location>
</feature>
<evidence type="ECO:0000313" key="3">
    <source>
        <dbReference type="Proteomes" id="UP000054217"/>
    </source>
</evidence>
<reference evidence="3" key="2">
    <citation type="submission" date="2015-01" db="EMBL/GenBank/DDBJ databases">
        <title>Evolutionary Origins and Diversification of the Mycorrhizal Mutualists.</title>
        <authorList>
            <consortium name="DOE Joint Genome Institute"/>
            <consortium name="Mycorrhizal Genomics Consortium"/>
            <person name="Kohler A."/>
            <person name="Kuo A."/>
            <person name="Nagy L.G."/>
            <person name="Floudas D."/>
            <person name="Copeland A."/>
            <person name="Barry K.W."/>
            <person name="Cichocki N."/>
            <person name="Veneault-Fourrey C."/>
            <person name="LaButti K."/>
            <person name="Lindquist E.A."/>
            <person name="Lipzen A."/>
            <person name="Lundell T."/>
            <person name="Morin E."/>
            <person name="Murat C."/>
            <person name="Riley R."/>
            <person name="Ohm R."/>
            <person name="Sun H."/>
            <person name="Tunlid A."/>
            <person name="Henrissat B."/>
            <person name="Grigoriev I.V."/>
            <person name="Hibbett D.S."/>
            <person name="Martin F."/>
        </authorList>
    </citation>
    <scope>NUCLEOTIDE SEQUENCE [LARGE SCALE GENOMIC DNA]</scope>
    <source>
        <strain evidence="3">Marx 270</strain>
    </source>
</reference>
<dbReference type="InParanoid" id="A0A0C3PHE8"/>
<dbReference type="EMBL" id="KN831960">
    <property type="protein sequence ID" value="KIO07429.1"/>
    <property type="molecule type" value="Genomic_DNA"/>
</dbReference>
<accession>A0A0C3PHE8</accession>